<keyword evidence="1" id="KW-0853">WD repeat</keyword>
<dbReference type="InterPro" id="IPR036322">
    <property type="entry name" value="WD40_repeat_dom_sf"/>
</dbReference>
<sequence>MSKTMDTFFSPPPTNLSISRPTINNRFSPKNYKFQGPKPLNMQRSSLDGPPRYSANENIHVIGNDNTKNVSKKSVFRKTVDYNSSLIRMLQSRIWQRDFRDRPFLQPIELYTPHLLPPQCYINNCASSITTTLVKTVTNRLRSPVICSEWTPEGRRLITGTYNGELTVWNGLTYNFETIIQAHNSAVLSMTWSHNGNWMITGDNKGFVKYWQSNINSVNMFQAHKEAVISTSFSPPDNKFATCSYDGTIRIWDFFTNREEKILQIGARVKCIDWHPQKGLLISGSKDYKQSIKLWDPKTGQSLVTLNAHKSTVMDVKWNANGNWLVSASSDSLLKLFDIRNLSRTVQTFKGHKNKVNTIAWHPFHENLFCSGGDFNASILFWNVDVDKCVGSIENAHGNIISSLAWHPIGIVLCSSSYDTNCKFWTRNRPGKKEVKSVSRKTENTTSDAQLPIPGLGFEGIDKKDFHKSLVDSTTSDIASTNGVFKDKKIFKSKQIPKNFQNLWYEYKANDQIIEINSKKNIGPDSNLVNKSSMDLIPDYIPARNLKPEFPFVYGQMIKIDRNQPLENGIRKDQESLMHSLNSDVIPKVRQHRPFESNNNTISAYADQHFQNDQIVRRNAFNNDVNANIFTRQDVDLRINYNFNQNNVYSNNTKYF</sequence>
<dbReference type="Pfam" id="PF23383">
    <property type="entry name" value="Beta-prop_IFT140_1st"/>
    <property type="match status" value="1"/>
</dbReference>
<feature type="region of interest" description="Disordered" evidence="2">
    <location>
        <begin position="29"/>
        <end position="48"/>
    </location>
</feature>
<protein>
    <submittedName>
        <fullName evidence="4">WD40/YVTN repeat-like-containing domain,WD40-repeat-containing domain,WD40 repeat,WD40 repeat</fullName>
    </submittedName>
</protein>
<dbReference type="PROSITE" id="PS50294">
    <property type="entry name" value="WD_REPEATS_REGION"/>
    <property type="match status" value="3"/>
</dbReference>
<keyword evidence="5" id="KW-1185">Reference proteome</keyword>
<dbReference type="GO" id="GO:0031124">
    <property type="term" value="P:mRNA 3'-end processing"/>
    <property type="evidence" value="ECO:0007669"/>
    <property type="project" value="InterPro"/>
</dbReference>
<feature type="repeat" description="WD" evidence="1">
    <location>
        <begin position="221"/>
        <end position="262"/>
    </location>
</feature>
<evidence type="ECO:0000256" key="1">
    <source>
        <dbReference type="PROSITE-ProRule" id="PRU00221"/>
    </source>
</evidence>
<dbReference type="PANTHER" id="PTHR22836:SF0">
    <property type="entry name" value="PRE-MRNA 3' END PROCESSING PROTEIN WDR33"/>
    <property type="match status" value="1"/>
</dbReference>
<dbReference type="OrthoDB" id="16717at2759"/>
<feature type="repeat" description="WD" evidence="1">
    <location>
        <begin position="138"/>
        <end position="170"/>
    </location>
</feature>
<feature type="repeat" description="WD" evidence="1">
    <location>
        <begin position="306"/>
        <end position="347"/>
    </location>
</feature>
<dbReference type="Gene3D" id="2.130.10.10">
    <property type="entry name" value="YVTN repeat-like/Quinoprotein amine dehydrogenase"/>
    <property type="match status" value="3"/>
</dbReference>
<dbReference type="GO" id="GO:0005847">
    <property type="term" value="C:mRNA cleavage and polyadenylation specificity factor complex"/>
    <property type="evidence" value="ECO:0007669"/>
    <property type="project" value="TreeGrafter"/>
</dbReference>
<name>A0A5E4NIS3_9HEMI</name>
<dbReference type="Pfam" id="PF00400">
    <property type="entry name" value="WD40"/>
    <property type="match status" value="5"/>
</dbReference>
<reference evidence="4 5" key="1">
    <citation type="submission" date="2019-08" db="EMBL/GenBank/DDBJ databases">
        <authorList>
            <person name="Alioto T."/>
            <person name="Alioto T."/>
            <person name="Gomez Garrido J."/>
        </authorList>
    </citation>
    <scope>NUCLEOTIDE SEQUENCE [LARGE SCALE GENOMIC DNA]</scope>
</reference>
<dbReference type="InterPro" id="IPR015943">
    <property type="entry name" value="WD40/YVTN_repeat-like_dom_sf"/>
</dbReference>
<evidence type="ECO:0000313" key="5">
    <source>
        <dbReference type="Proteomes" id="UP000325440"/>
    </source>
</evidence>
<feature type="repeat" description="WD" evidence="1">
    <location>
        <begin position="180"/>
        <end position="212"/>
    </location>
</feature>
<gene>
    <name evidence="4" type="ORF">CINCED_3A014003</name>
</gene>
<feature type="repeat" description="WD" evidence="1">
    <location>
        <begin position="394"/>
        <end position="425"/>
    </location>
</feature>
<dbReference type="PROSITE" id="PS50082">
    <property type="entry name" value="WD_REPEATS_2"/>
    <property type="match status" value="5"/>
</dbReference>
<dbReference type="InterPro" id="IPR056154">
    <property type="entry name" value="Beta-prop_IFT140_1st"/>
</dbReference>
<dbReference type="CDD" id="cd00200">
    <property type="entry name" value="WD40"/>
    <property type="match status" value="1"/>
</dbReference>
<dbReference type="InterPro" id="IPR045245">
    <property type="entry name" value="Pfs2-like"/>
</dbReference>
<evidence type="ECO:0000259" key="3">
    <source>
        <dbReference type="Pfam" id="PF23383"/>
    </source>
</evidence>
<accession>A0A5E4NIS3</accession>
<dbReference type="EMBL" id="CABPRJ010002387">
    <property type="protein sequence ID" value="VVC44818.1"/>
    <property type="molecule type" value="Genomic_DNA"/>
</dbReference>
<dbReference type="InterPro" id="IPR001680">
    <property type="entry name" value="WD40_rpt"/>
</dbReference>
<evidence type="ECO:0000313" key="4">
    <source>
        <dbReference type="EMBL" id="VVC44818.1"/>
    </source>
</evidence>
<dbReference type="SMART" id="SM00320">
    <property type="entry name" value="WD40"/>
    <property type="match status" value="7"/>
</dbReference>
<feature type="domain" description="IFT140 first beta-propeller" evidence="3">
    <location>
        <begin position="142"/>
        <end position="214"/>
    </location>
</feature>
<dbReference type="SUPFAM" id="SSF50978">
    <property type="entry name" value="WD40 repeat-like"/>
    <property type="match status" value="1"/>
</dbReference>
<dbReference type="AlphaFoldDB" id="A0A5E4NIS3"/>
<proteinExistence type="predicted"/>
<evidence type="ECO:0000256" key="2">
    <source>
        <dbReference type="SAM" id="MobiDB-lite"/>
    </source>
</evidence>
<dbReference type="PANTHER" id="PTHR22836">
    <property type="entry name" value="WD40 REPEAT PROTEIN"/>
    <property type="match status" value="1"/>
</dbReference>
<dbReference type="Proteomes" id="UP000325440">
    <property type="component" value="Unassembled WGS sequence"/>
</dbReference>
<organism evidence="4 5">
    <name type="scientific">Cinara cedri</name>
    <dbReference type="NCBI Taxonomy" id="506608"/>
    <lineage>
        <taxon>Eukaryota</taxon>
        <taxon>Metazoa</taxon>
        <taxon>Ecdysozoa</taxon>
        <taxon>Arthropoda</taxon>
        <taxon>Hexapoda</taxon>
        <taxon>Insecta</taxon>
        <taxon>Pterygota</taxon>
        <taxon>Neoptera</taxon>
        <taxon>Paraneoptera</taxon>
        <taxon>Hemiptera</taxon>
        <taxon>Sternorrhyncha</taxon>
        <taxon>Aphidomorpha</taxon>
        <taxon>Aphidoidea</taxon>
        <taxon>Aphididae</taxon>
        <taxon>Lachninae</taxon>
        <taxon>Cinara</taxon>
    </lineage>
</organism>